<protein>
    <recommendedName>
        <fullName evidence="2">DUF6590 domain-containing protein</fullName>
    </recommendedName>
</protein>
<dbReference type="PANTHER" id="PTHR35391:SF5">
    <property type="entry name" value="DUF6590 DOMAIN-CONTAINING PROTEIN"/>
    <property type="match status" value="1"/>
</dbReference>
<feature type="compositionally biased region" description="Polar residues" evidence="1">
    <location>
        <begin position="70"/>
        <end position="107"/>
    </location>
</feature>
<gene>
    <name evidence="3" type="ORF">OHC33_010575</name>
</gene>
<evidence type="ECO:0000259" key="2">
    <source>
        <dbReference type="Pfam" id="PF20233"/>
    </source>
</evidence>
<organism evidence="3 4">
    <name type="scientific">Knufia fluminis</name>
    <dbReference type="NCBI Taxonomy" id="191047"/>
    <lineage>
        <taxon>Eukaryota</taxon>
        <taxon>Fungi</taxon>
        <taxon>Dikarya</taxon>
        <taxon>Ascomycota</taxon>
        <taxon>Pezizomycotina</taxon>
        <taxon>Eurotiomycetes</taxon>
        <taxon>Chaetothyriomycetidae</taxon>
        <taxon>Chaetothyriales</taxon>
        <taxon>Trichomeriaceae</taxon>
        <taxon>Knufia</taxon>
    </lineage>
</organism>
<dbReference type="InterPro" id="IPR046497">
    <property type="entry name" value="DUF6590"/>
</dbReference>
<evidence type="ECO:0000313" key="4">
    <source>
        <dbReference type="Proteomes" id="UP001316803"/>
    </source>
</evidence>
<dbReference type="EMBL" id="JAKLMC020000048">
    <property type="protein sequence ID" value="KAK5948401.1"/>
    <property type="molecule type" value="Genomic_DNA"/>
</dbReference>
<feature type="region of interest" description="Disordered" evidence="1">
    <location>
        <begin position="57"/>
        <end position="164"/>
    </location>
</feature>
<sequence>MGQLNDARRVAQRYLMLSVASRQPSPNDYLDGLKVQKQRAVFETLLRQYLEQLRATVDQAERDRPDTRSQRSGNDTTTFRPGRSSAEQLQISQAFSQPSSLGSTQGTGAHDRHNRQPSRPSQPPRTQSSTSGLPAAHQDRRYRSGSDVSDLDTTAGGPSLIGMGRGLGLGLPTLAEDDIERLEKGFKVHTGAKLKTVFQRGSLVVVFWHENYGSSLPPKKLETLRPPPKDGKLGPGWVSRVEGEVVYSHKRRFIIVNERSGFSVGIPITSYGGRGLTIKNMSREEQRAHAIVYTLDSEPRPLPGEPPFTKDPICIDTSISGETLSSSSRLYYAKPQSIDHNIKIKHLGKVIDSDVRTLLLNYRAENLPQVQ</sequence>
<name>A0AAN8EYJ9_9EURO</name>
<proteinExistence type="predicted"/>
<feature type="domain" description="DUF6590" evidence="2">
    <location>
        <begin position="196"/>
        <end position="359"/>
    </location>
</feature>
<keyword evidence="4" id="KW-1185">Reference proteome</keyword>
<accession>A0AAN8EYJ9</accession>
<comment type="caution">
    <text evidence="3">The sequence shown here is derived from an EMBL/GenBank/DDBJ whole genome shotgun (WGS) entry which is preliminary data.</text>
</comment>
<evidence type="ECO:0000313" key="3">
    <source>
        <dbReference type="EMBL" id="KAK5948401.1"/>
    </source>
</evidence>
<dbReference type="AlphaFoldDB" id="A0AAN8EYJ9"/>
<evidence type="ECO:0000256" key="1">
    <source>
        <dbReference type="SAM" id="MobiDB-lite"/>
    </source>
</evidence>
<dbReference type="Proteomes" id="UP001316803">
    <property type="component" value="Unassembled WGS sequence"/>
</dbReference>
<dbReference type="Pfam" id="PF20233">
    <property type="entry name" value="DUF6590"/>
    <property type="match status" value="1"/>
</dbReference>
<dbReference type="PANTHER" id="PTHR35391">
    <property type="entry name" value="C2H2-TYPE DOMAIN-CONTAINING PROTEIN-RELATED"/>
    <property type="match status" value="1"/>
</dbReference>
<feature type="compositionally biased region" description="Basic and acidic residues" evidence="1">
    <location>
        <begin position="59"/>
        <end position="69"/>
    </location>
</feature>
<reference evidence="3 4" key="1">
    <citation type="submission" date="2022-12" db="EMBL/GenBank/DDBJ databases">
        <title>Genomic features and morphological characterization of a novel Knufia sp. strain isolated from spacecraft assembly facility.</title>
        <authorList>
            <person name="Teixeira M."/>
            <person name="Chander A.M."/>
            <person name="Stajich J.E."/>
            <person name="Venkateswaran K."/>
        </authorList>
    </citation>
    <scope>NUCLEOTIDE SEQUENCE [LARGE SCALE GENOMIC DNA]</scope>
    <source>
        <strain evidence="3 4">FJI-L2-BK-P2</strain>
    </source>
</reference>